<feature type="compositionally biased region" description="Basic residues" evidence="1">
    <location>
        <begin position="376"/>
        <end position="386"/>
    </location>
</feature>
<feature type="compositionally biased region" description="Polar residues" evidence="1">
    <location>
        <begin position="1"/>
        <end position="12"/>
    </location>
</feature>
<dbReference type="EnsemblPlants" id="Bo6g032930.1">
    <property type="protein sequence ID" value="Bo6g032930.1"/>
    <property type="gene ID" value="Bo6g032930"/>
</dbReference>
<name>A0A0D3CQU6_BRAOL</name>
<evidence type="ECO:0000313" key="3">
    <source>
        <dbReference type="Proteomes" id="UP000032141"/>
    </source>
</evidence>
<evidence type="ECO:0000313" key="2">
    <source>
        <dbReference type="EnsemblPlants" id="Bo6g032930.1"/>
    </source>
</evidence>
<keyword evidence="3" id="KW-1185">Reference proteome</keyword>
<feature type="compositionally biased region" description="Basic and acidic residues" evidence="1">
    <location>
        <begin position="387"/>
        <end position="400"/>
    </location>
</feature>
<dbReference type="eggNOG" id="KOG0017">
    <property type="taxonomic scope" value="Eukaryota"/>
</dbReference>
<reference evidence="2" key="2">
    <citation type="submission" date="2015-03" db="UniProtKB">
        <authorList>
            <consortium name="EnsemblPlants"/>
        </authorList>
    </citation>
    <scope>IDENTIFICATION</scope>
</reference>
<feature type="compositionally biased region" description="Polar residues" evidence="1">
    <location>
        <begin position="310"/>
        <end position="325"/>
    </location>
</feature>
<dbReference type="AlphaFoldDB" id="A0A0D3CQU6"/>
<evidence type="ECO:0008006" key="4">
    <source>
        <dbReference type="Google" id="ProtNLM"/>
    </source>
</evidence>
<reference evidence="2 3" key="1">
    <citation type="journal article" date="2014" name="Genome Biol.">
        <title>Transcriptome and methylome profiling reveals relics of genome dominance in the mesopolyploid Brassica oleracea.</title>
        <authorList>
            <person name="Parkin I.A."/>
            <person name="Koh C."/>
            <person name="Tang H."/>
            <person name="Robinson S.J."/>
            <person name="Kagale S."/>
            <person name="Clarke W.E."/>
            <person name="Town C.D."/>
            <person name="Nixon J."/>
            <person name="Krishnakumar V."/>
            <person name="Bidwell S.L."/>
            <person name="Denoeud F."/>
            <person name="Belcram H."/>
            <person name="Links M.G."/>
            <person name="Just J."/>
            <person name="Clarke C."/>
            <person name="Bender T."/>
            <person name="Huebert T."/>
            <person name="Mason A.S."/>
            <person name="Pires J.C."/>
            <person name="Barker G."/>
            <person name="Moore J."/>
            <person name="Walley P.G."/>
            <person name="Manoli S."/>
            <person name="Batley J."/>
            <person name="Edwards D."/>
            <person name="Nelson M.N."/>
            <person name="Wang X."/>
            <person name="Paterson A.H."/>
            <person name="King G."/>
            <person name="Bancroft I."/>
            <person name="Chalhoub B."/>
            <person name="Sharpe A.G."/>
        </authorList>
    </citation>
    <scope>NUCLEOTIDE SEQUENCE</scope>
    <source>
        <strain evidence="2 3">cv. TO1000</strain>
    </source>
</reference>
<sequence length="414" mass="46574">MDPNQTTGTAPSRVNDIDPIGPDSGNGVTPTGLTGANDTTETAQTQRIPPIGTSSQDRSPPINQTSIPERAGARNGSTERQGEPRTRIPPPNHSIFENQTPSVTRTFHQAGFNNLTKQARRHDIRGPVNIDPQWEDLGIPSETRKFQNYIERNDAELKRIHAIVHMATSSSPDIDMVIEETRRTPFTNRIASAHVRAFHLVISREQLTDDEKEAGYCRFFTENLTGATLEWFAGLEENSIDNFTQLNGVWFSSKFREELVVRAPISLDDALRRASYFATHEEEVAALKEQYCANKNNATKRPATPKEPTTKGQHSYAINDSPQKSSTYDLSKYCAFHDRKGHSTEECRAALHSQNENKKTTEEAGEEEEEPVTPKSNRKAKVPTNKRGRESEEKSRHDFVGAKQQRNRRNQEPD</sequence>
<protein>
    <recommendedName>
        <fullName evidence="4">Retrotransposon gag domain-containing protein</fullName>
    </recommendedName>
</protein>
<dbReference type="Proteomes" id="UP000032141">
    <property type="component" value="Chromosome C6"/>
</dbReference>
<feature type="compositionally biased region" description="Basic and acidic residues" evidence="1">
    <location>
        <begin position="352"/>
        <end position="362"/>
    </location>
</feature>
<dbReference type="Gramene" id="Bo6g032930.1">
    <property type="protein sequence ID" value="Bo6g032930.1"/>
    <property type="gene ID" value="Bo6g032930"/>
</dbReference>
<proteinExistence type="predicted"/>
<feature type="compositionally biased region" description="Polar residues" evidence="1">
    <location>
        <begin position="26"/>
        <end position="67"/>
    </location>
</feature>
<accession>A0A0D3CQU6</accession>
<feature type="region of interest" description="Disordered" evidence="1">
    <location>
        <begin position="1"/>
        <end position="98"/>
    </location>
</feature>
<dbReference type="HOGENOM" id="CLU_039233_0_0_1"/>
<organism evidence="2 3">
    <name type="scientific">Brassica oleracea var. oleracea</name>
    <dbReference type="NCBI Taxonomy" id="109376"/>
    <lineage>
        <taxon>Eukaryota</taxon>
        <taxon>Viridiplantae</taxon>
        <taxon>Streptophyta</taxon>
        <taxon>Embryophyta</taxon>
        <taxon>Tracheophyta</taxon>
        <taxon>Spermatophyta</taxon>
        <taxon>Magnoliopsida</taxon>
        <taxon>eudicotyledons</taxon>
        <taxon>Gunneridae</taxon>
        <taxon>Pentapetalae</taxon>
        <taxon>rosids</taxon>
        <taxon>malvids</taxon>
        <taxon>Brassicales</taxon>
        <taxon>Brassicaceae</taxon>
        <taxon>Brassiceae</taxon>
        <taxon>Brassica</taxon>
    </lineage>
</organism>
<feature type="region of interest" description="Disordered" evidence="1">
    <location>
        <begin position="352"/>
        <end position="414"/>
    </location>
</feature>
<feature type="region of interest" description="Disordered" evidence="1">
    <location>
        <begin position="296"/>
        <end position="325"/>
    </location>
</feature>
<evidence type="ECO:0000256" key="1">
    <source>
        <dbReference type="SAM" id="MobiDB-lite"/>
    </source>
</evidence>